<comment type="caution">
    <text evidence="1">The sequence shown here is derived from an EMBL/GenBank/DDBJ whole genome shotgun (WGS) entry which is preliminary data.</text>
</comment>
<dbReference type="EMBL" id="CM042028">
    <property type="protein sequence ID" value="KAI3797144.1"/>
    <property type="molecule type" value="Genomic_DNA"/>
</dbReference>
<evidence type="ECO:0000313" key="2">
    <source>
        <dbReference type="Proteomes" id="UP001056120"/>
    </source>
</evidence>
<sequence>MRALVGITITNIEWNLDSETEVRRRKEGHDNISIVIFPSNLYMHSFHCLRALTILGYNVKAKVVFEIESTPTTSSRDMVTATNNQQPPLLPNLQVLELCCMDNMSHIWKCNNWNKFLIFQQQSSFLNLTTIKMWSCNSIKYLFSPLMAKLLSNLKTIDISDCDGMEEVVSNRDDKHEEEMTTSTTTFFPHLHLLSFGDLVNLNRIGGGGGKSTTSVIHDQFEFSPVGVVSWSLCQYSREINIYRCNGLSSVIPSNVLGQMQKLQVLKVQDCKSLMKVFETQGINNNVGGSSSTNIDEGSGGTDAILRQESINVPQLSNLKKLVISSCNLLQLVFTFSTLGSLEQLEELMVKDCDAMKVIVKKENGEQSKVVEFPRLKSLELRNLPNLDGFYLGMNDFNWPLLEKAIIGKCPQIMKFTSGWSTTPALKDIHTSLGKHSLECGLNFHLKTSQTRFPSSESTSLEQFPWSFHNLIELHMERDYDVKCIIPSNELLQLQKLERIRIQHCDFAKEVFEVEAMEGTNSEESQTIIQIPNLTQMELEGLSRLKYIWKSSHRVLEFPNLTTLSIKFCNSLKHVFNSSMVGSLLQLQHLHIFRCQDLEVIVKEEESESKTELIAKEEEEESELELIVKEEEEESEVFEVESQTVVEIPKLREVELTDVESLKYIWKGTNHGIVLQFPNLTKLSIYNCKSLEHVFTSSMVGSLQQLQELYVSICPNMEVIVKDEEEVEEQEVKSQTIVEIPNLTQMKLFNLHSLKYIWKSNHHHRTILEFPSLTTLVIHWCESLEHAFTSSMVGSLQQLQDLHIRSCKNMEVIVKEEEESESDCDAKVKQPVTFPCLKSLKLDGLKSLKGFCLGNDDFSWPSLHTLEIIECPQMTVFTNGHVATPALDVIDTRFGRFYIREDLNSFIKTKQHENAVCQLKIVQSCAYT</sequence>
<gene>
    <name evidence="1" type="ORF">L1987_32397</name>
</gene>
<protein>
    <submittedName>
        <fullName evidence="1">Uncharacterized protein</fullName>
    </submittedName>
</protein>
<proteinExistence type="predicted"/>
<dbReference type="Proteomes" id="UP001056120">
    <property type="component" value="Linkage Group LG11"/>
</dbReference>
<evidence type="ECO:0000313" key="1">
    <source>
        <dbReference type="EMBL" id="KAI3797144.1"/>
    </source>
</evidence>
<accession>A0ACB9HMX0</accession>
<keyword evidence="2" id="KW-1185">Reference proteome</keyword>
<reference evidence="2" key="1">
    <citation type="journal article" date="2022" name="Mol. Ecol. Resour.">
        <title>The genomes of chicory, endive, great burdock and yacon provide insights into Asteraceae palaeo-polyploidization history and plant inulin production.</title>
        <authorList>
            <person name="Fan W."/>
            <person name="Wang S."/>
            <person name="Wang H."/>
            <person name="Wang A."/>
            <person name="Jiang F."/>
            <person name="Liu H."/>
            <person name="Zhao H."/>
            <person name="Xu D."/>
            <person name="Zhang Y."/>
        </authorList>
    </citation>
    <scope>NUCLEOTIDE SEQUENCE [LARGE SCALE GENOMIC DNA]</scope>
    <source>
        <strain evidence="2">cv. Yunnan</strain>
    </source>
</reference>
<reference evidence="1 2" key="2">
    <citation type="journal article" date="2022" name="Mol. Ecol. Resour.">
        <title>The genomes of chicory, endive, great burdock and yacon provide insights into Asteraceae paleo-polyploidization history and plant inulin production.</title>
        <authorList>
            <person name="Fan W."/>
            <person name="Wang S."/>
            <person name="Wang H."/>
            <person name="Wang A."/>
            <person name="Jiang F."/>
            <person name="Liu H."/>
            <person name="Zhao H."/>
            <person name="Xu D."/>
            <person name="Zhang Y."/>
        </authorList>
    </citation>
    <scope>NUCLEOTIDE SEQUENCE [LARGE SCALE GENOMIC DNA]</scope>
    <source>
        <strain evidence="2">cv. Yunnan</strain>
        <tissue evidence="1">Leaves</tissue>
    </source>
</reference>
<name>A0ACB9HMX0_9ASTR</name>
<organism evidence="1 2">
    <name type="scientific">Smallanthus sonchifolius</name>
    <dbReference type="NCBI Taxonomy" id="185202"/>
    <lineage>
        <taxon>Eukaryota</taxon>
        <taxon>Viridiplantae</taxon>
        <taxon>Streptophyta</taxon>
        <taxon>Embryophyta</taxon>
        <taxon>Tracheophyta</taxon>
        <taxon>Spermatophyta</taxon>
        <taxon>Magnoliopsida</taxon>
        <taxon>eudicotyledons</taxon>
        <taxon>Gunneridae</taxon>
        <taxon>Pentapetalae</taxon>
        <taxon>asterids</taxon>
        <taxon>campanulids</taxon>
        <taxon>Asterales</taxon>
        <taxon>Asteraceae</taxon>
        <taxon>Asteroideae</taxon>
        <taxon>Heliantheae alliance</taxon>
        <taxon>Millerieae</taxon>
        <taxon>Smallanthus</taxon>
    </lineage>
</organism>